<evidence type="ECO:0000313" key="2">
    <source>
        <dbReference type="EMBL" id="KAH0808662.1"/>
    </source>
</evidence>
<protein>
    <submittedName>
        <fullName evidence="2">Uncharacterized protein</fullName>
    </submittedName>
</protein>
<organism evidence="2 3">
    <name type="scientific">Tenebrio molitor</name>
    <name type="common">Yellow mealworm beetle</name>
    <dbReference type="NCBI Taxonomy" id="7067"/>
    <lineage>
        <taxon>Eukaryota</taxon>
        <taxon>Metazoa</taxon>
        <taxon>Ecdysozoa</taxon>
        <taxon>Arthropoda</taxon>
        <taxon>Hexapoda</taxon>
        <taxon>Insecta</taxon>
        <taxon>Pterygota</taxon>
        <taxon>Neoptera</taxon>
        <taxon>Endopterygota</taxon>
        <taxon>Coleoptera</taxon>
        <taxon>Polyphaga</taxon>
        <taxon>Cucujiformia</taxon>
        <taxon>Tenebrionidae</taxon>
        <taxon>Tenebrio</taxon>
    </lineage>
</organism>
<feature type="compositionally biased region" description="Basic and acidic residues" evidence="1">
    <location>
        <begin position="40"/>
        <end position="50"/>
    </location>
</feature>
<gene>
    <name evidence="2" type="ORF">GEV33_014130</name>
</gene>
<evidence type="ECO:0000256" key="1">
    <source>
        <dbReference type="SAM" id="MobiDB-lite"/>
    </source>
</evidence>
<feature type="compositionally biased region" description="Basic and acidic residues" evidence="1">
    <location>
        <begin position="91"/>
        <end position="101"/>
    </location>
</feature>
<dbReference type="EMBL" id="JABDTM020028615">
    <property type="protein sequence ID" value="KAH0808662.1"/>
    <property type="molecule type" value="Genomic_DNA"/>
</dbReference>
<comment type="caution">
    <text evidence="2">The sequence shown here is derived from an EMBL/GenBank/DDBJ whole genome shotgun (WGS) entry which is preliminary data.</text>
</comment>
<proteinExistence type="predicted"/>
<dbReference type="Proteomes" id="UP000719412">
    <property type="component" value="Unassembled WGS sequence"/>
</dbReference>
<keyword evidence="3" id="KW-1185">Reference proteome</keyword>
<evidence type="ECO:0000313" key="3">
    <source>
        <dbReference type="Proteomes" id="UP000719412"/>
    </source>
</evidence>
<feature type="compositionally biased region" description="Basic and acidic residues" evidence="1">
    <location>
        <begin position="23"/>
        <end position="33"/>
    </location>
</feature>
<feature type="region of interest" description="Disordered" evidence="1">
    <location>
        <begin position="23"/>
        <end position="113"/>
    </location>
</feature>
<reference evidence="2" key="1">
    <citation type="journal article" date="2020" name="J Insects Food Feed">
        <title>The yellow mealworm (Tenebrio molitor) genome: a resource for the emerging insects as food and feed industry.</title>
        <authorList>
            <person name="Eriksson T."/>
            <person name="Andere A."/>
            <person name="Kelstrup H."/>
            <person name="Emery V."/>
            <person name="Picard C."/>
        </authorList>
    </citation>
    <scope>NUCLEOTIDE SEQUENCE</scope>
    <source>
        <strain evidence="2">Stoneville</strain>
        <tissue evidence="2">Whole head</tissue>
    </source>
</reference>
<name>A0A8J6H6B0_TENMO</name>
<accession>A0A8J6H6B0</accession>
<sequence>MKFPRAADDTCTYEYKLRCDCKTNGIEPKRNSETRQYTRHQKERDGETKEGTLSPCRKTAAASRDKANPDTSKMETLSVPPPLRPLLTPVETKERKPEKRGLNGSARTGPTKVGVRSFFWGDEKPEEPRDSLNPETPTELGFLKVRSRHEMENHTTPLDGHGELRENPENRCDAQENAATKFTQSRYSYEKEIPNRYFPRIINSNSHKYQCLFCQWNIVYIFAVISTKFHTAIEPVVVK</sequence>
<dbReference type="AlphaFoldDB" id="A0A8J6H6B0"/>
<reference evidence="2" key="2">
    <citation type="submission" date="2021-08" db="EMBL/GenBank/DDBJ databases">
        <authorList>
            <person name="Eriksson T."/>
        </authorList>
    </citation>
    <scope>NUCLEOTIDE SEQUENCE</scope>
    <source>
        <strain evidence="2">Stoneville</strain>
        <tissue evidence="2">Whole head</tissue>
    </source>
</reference>